<keyword evidence="1" id="KW-0805">Transcription regulation</keyword>
<dbReference type="InterPro" id="IPR001647">
    <property type="entry name" value="HTH_TetR"/>
</dbReference>
<proteinExistence type="predicted"/>
<evidence type="ECO:0000256" key="2">
    <source>
        <dbReference type="ARBA" id="ARBA00023125"/>
    </source>
</evidence>
<dbReference type="RefSeq" id="WP_278159076.1">
    <property type="nucleotide sequence ID" value="NZ_CP121252.1"/>
</dbReference>
<keyword evidence="3" id="KW-0804">Transcription</keyword>
<evidence type="ECO:0000313" key="7">
    <source>
        <dbReference type="Proteomes" id="UP001219037"/>
    </source>
</evidence>
<dbReference type="Proteomes" id="UP001219037">
    <property type="component" value="Chromosome"/>
</dbReference>
<accession>A0ABY8H8N0</accession>
<gene>
    <name evidence="6" type="ORF">P8192_05215</name>
</gene>
<name>A0ABY8H8N0_9MICC</name>
<dbReference type="PANTHER" id="PTHR30055">
    <property type="entry name" value="HTH-TYPE TRANSCRIPTIONAL REGULATOR RUTR"/>
    <property type="match status" value="1"/>
</dbReference>
<dbReference type="Pfam" id="PF00440">
    <property type="entry name" value="TetR_N"/>
    <property type="match status" value="1"/>
</dbReference>
<keyword evidence="7" id="KW-1185">Reference proteome</keyword>
<dbReference type="PANTHER" id="PTHR30055:SF234">
    <property type="entry name" value="HTH-TYPE TRANSCRIPTIONAL REGULATOR BETI"/>
    <property type="match status" value="1"/>
</dbReference>
<dbReference type="PROSITE" id="PS50977">
    <property type="entry name" value="HTH_TETR_2"/>
    <property type="match status" value="1"/>
</dbReference>
<dbReference type="EMBL" id="CP121252">
    <property type="protein sequence ID" value="WFP17509.1"/>
    <property type="molecule type" value="Genomic_DNA"/>
</dbReference>
<feature type="DNA-binding region" description="H-T-H motif" evidence="4">
    <location>
        <begin position="55"/>
        <end position="74"/>
    </location>
</feature>
<dbReference type="InterPro" id="IPR009057">
    <property type="entry name" value="Homeodomain-like_sf"/>
</dbReference>
<evidence type="ECO:0000256" key="1">
    <source>
        <dbReference type="ARBA" id="ARBA00023015"/>
    </source>
</evidence>
<reference evidence="6 7" key="1">
    <citation type="submission" date="2023-04" db="EMBL/GenBank/DDBJ databases">
        <title>Funneling lignin-derived compounds into biodiesel using alkali-halophilic Citricoccus sp. P2.</title>
        <authorList>
            <person name="Luo C.-B."/>
        </authorList>
    </citation>
    <scope>NUCLEOTIDE SEQUENCE [LARGE SCALE GENOMIC DNA]</scope>
    <source>
        <strain evidence="6 7">P2</strain>
    </source>
</reference>
<evidence type="ECO:0000256" key="3">
    <source>
        <dbReference type="ARBA" id="ARBA00023163"/>
    </source>
</evidence>
<dbReference type="Gene3D" id="1.10.357.10">
    <property type="entry name" value="Tetracycline Repressor, domain 2"/>
    <property type="match status" value="1"/>
</dbReference>
<keyword evidence="2 4" id="KW-0238">DNA-binding</keyword>
<dbReference type="SUPFAM" id="SSF46689">
    <property type="entry name" value="Homeodomain-like"/>
    <property type="match status" value="1"/>
</dbReference>
<evidence type="ECO:0000259" key="5">
    <source>
        <dbReference type="PROSITE" id="PS50977"/>
    </source>
</evidence>
<evidence type="ECO:0000313" key="6">
    <source>
        <dbReference type="EMBL" id="WFP17509.1"/>
    </source>
</evidence>
<evidence type="ECO:0000256" key="4">
    <source>
        <dbReference type="PROSITE-ProRule" id="PRU00335"/>
    </source>
</evidence>
<dbReference type="InterPro" id="IPR050109">
    <property type="entry name" value="HTH-type_TetR-like_transc_reg"/>
</dbReference>
<protein>
    <submittedName>
        <fullName evidence="6">TetR/AcrR family transcriptional regulator</fullName>
    </submittedName>
</protein>
<organism evidence="6 7">
    <name type="scientific">Citricoccus muralis</name>
    <dbReference type="NCBI Taxonomy" id="169134"/>
    <lineage>
        <taxon>Bacteria</taxon>
        <taxon>Bacillati</taxon>
        <taxon>Actinomycetota</taxon>
        <taxon>Actinomycetes</taxon>
        <taxon>Micrococcales</taxon>
        <taxon>Micrococcaceae</taxon>
        <taxon>Citricoccus</taxon>
    </lineage>
</organism>
<feature type="domain" description="HTH tetR-type" evidence="5">
    <location>
        <begin position="31"/>
        <end position="92"/>
    </location>
</feature>
<sequence>MSVSAMPDHDGLNEAATSPTTMDAIVDVRLRRSRDAMIRAVDGLIAEGVGLESMSVTDVVRRAGVSRPTFYKQFADVAELLRASAMTRMTAMLERAVQQRSDASWSEFMTHTFSRLLTELISDSPYYLTALEASPELLSREVTRLIADRLLCHSPLAEELQRRPGPVTPRQRAEFLAAGTVWQARTWLQSRRWAELTPQQLDEAVQQEMTVLATLLVDTAGVDLDVAEPAVRESR</sequence>